<comment type="subcellular location">
    <subcellularLocation>
        <location evidence="1">Cell inner membrane</location>
    </subcellularLocation>
</comment>
<dbReference type="CDD" id="cd07984">
    <property type="entry name" value="LPLAT_LABLAT-like"/>
    <property type="match status" value="1"/>
</dbReference>
<keyword evidence="4" id="KW-0808">Transferase</keyword>
<dbReference type="PIRSF" id="PIRSF026649">
    <property type="entry name" value="MsbB"/>
    <property type="match status" value="1"/>
</dbReference>
<reference evidence="7" key="1">
    <citation type="journal article" date="2020" name="mSystems">
        <title>Genome- and Community-Level Interaction Insights into Carbon Utilization and Element Cycling Functions of Hydrothermarchaeota in Hydrothermal Sediment.</title>
        <authorList>
            <person name="Zhou Z."/>
            <person name="Liu Y."/>
            <person name="Xu W."/>
            <person name="Pan J."/>
            <person name="Luo Z.H."/>
            <person name="Li M."/>
        </authorList>
    </citation>
    <scope>NUCLEOTIDE SEQUENCE [LARGE SCALE GENOMIC DNA]</scope>
    <source>
        <strain evidence="7">HyVt-76</strain>
    </source>
</reference>
<evidence type="ECO:0000256" key="6">
    <source>
        <dbReference type="ARBA" id="ARBA00023315"/>
    </source>
</evidence>
<evidence type="ECO:0000256" key="5">
    <source>
        <dbReference type="ARBA" id="ARBA00023136"/>
    </source>
</evidence>
<evidence type="ECO:0000256" key="4">
    <source>
        <dbReference type="ARBA" id="ARBA00022679"/>
    </source>
</evidence>
<evidence type="ECO:0008006" key="8">
    <source>
        <dbReference type="Google" id="ProtNLM"/>
    </source>
</evidence>
<keyword evidence="3" id="KW-0997">Cell inner membrane</keyword>
<dbReference type="GO" id="GO:0009247">
    <property type="term" value="P:glycolipid biosynthetic process"/>
    <property type="evidence" value="ECO:0007669"/>
    <property type="project" value="UniProtKB-ARBA"/>
</dbReference>
<protein>
    <recommendedName>
        <fullName evidence="8">Lipid A biosynthesis acyltransferase</fullName>
    </recommendedName>
</protein>
<dbReference type="InterPro" id="IPR004960">
    <property type="entry name" value="LipA_acyltrans"/>
</dbReference>
<dbReference type="AlphaFoldDB" id="A0A7V5H1I0"/>
<dbReference type="GO" id="GO:0005886">
    <property type="term" value="C:plasma membrane"/>
    <property type="evidence" value="ECO:0007669"/>
    <property type="project" value="UniProtKB-SubCell"/>
</dbReference>
<organism evidence="7">
    <name type="scientific">Caldithrix abyssi</name>
    <dbReference type="NCBI Taxonomy" id="187145"/>
    <lineage>
        <taxon>Bacteria</taxon>
        <taxon>Pseudomonadati</taxon>
        <taxon>Calditrichota</taxon>
        <taxon>Calditrichia</taxon>
        <taxon>Calditrichales</taxon>
        <taxon>Calditrichaceae</taxon>
        <taxon>Caldithrix</taxon>
    </lineage>
</organism>
<accession>A0A7V5H1I0</accession>
<keyword evidence="5" id="KW-0472">Membrane</keyword>
<evidence type="ECO:0000256" key="3">
    <source>
        <dbReference type="ARBA" id="ARBA00022519"/>
    </source>
</evidence>
<keyword evidence="6" id="KW-0012">Acyltransferase</keyword>
<gene>
    <name evidence="7" type="ORF">ENL21_00045</name>
</gene>
<dbReference type="Pfam" id="PF03279">
    <property type="entry name" value="Lip_A_acyltrans"/>
    <property type="match status" value="1"/>
</dbReference>
<proteinExistence type="predicted"/>
<dbReference type="PANTHER" id="PTHR30606">
    <property type="entry name" value="LIPID A BIOSYNTHESIS LAUROYL ACYLTRANSFERASE"/>
    <property type="match status" value="1"/>
</dbReference>
<evidence type="ECO:0000313" key="7">
    <source>
        <dbReference type="EMBL" id="HHE54144.1"/>
    </source>
</evidence>
<name>A0A7V5H1I0_CALAY</name>
<dbReference type="Proteomes" id="UP000886111">
    <property type="component" value="Unassembled WGS sequence"/>
</dbReference>
<keyword evidence="2" id="KW-1003">Cell membrane</keyword>
<dbReference type="PANTHER" id="PTHR30606:SF10">
    <property type="entry name" value="PHOSPHATIDYLINOSITOL MANNOSIDE ACYLTRANSFERASE"/>
    <property type="match status" value="1"/>
</dbReference>
<evidence type="ECO:0000256" key="1">
    <source>
        <dbReference type="ARBA" id="ARBA00004533"/>
    </source>
</evidence>
<comment type="caution">
    <text evidence="7">The sequence shown here is derived from an EMBL/GenBank/DDBJ whole genome shotgun (WGS) entry which is preliminary data.</text>
</comment>
<sequence length="291" mass="34628">MKTIEYLVVKFLFFVFSRLSIKNGKRLALLFTYLVEHVFRYRRQVILSNLHRVYGEQLPLPEKKFLHKIYKNFVFLWMEFLQLNHFNAQTIKQFMHFKNPKVIQHLEKREKGAILYSGHFGNFEWLGHALALQGLPIWAIAKKQSNQKVDRFIMKLRERFGMKIVYTKQARAVCEQALKNKELVAIVFDQDARKRGVFVDFLGQPSSTAVGTAVLHLRTNAEIILLIALRRDYAKFDVFAKIIEPPPRSGDLQQDVLNITQKISSEFEVWVRKYPEQWFWMHRRWKTQPEN</sequence>
<dbReference type="GO" id="GO:0016746">
    <property type="term" value="F:acyltransferase activity"/>
    <property type="evidence" value="ECO:0007669"/>
    <property type="project" value="UniProtKB-KW"/>
</dbReference>
<evidence type="ECO:0000256" key="2">
    <source>
        <dbReference type="ARBA" id="ARBA00022475"/>
    </source>
</evidence>
<dbReference type="EMBL" id="DRTD01000002">
    <property type="protein sequence ID" value="HHE54144.1"/>
    <property type="molecule type" value="Genomic_DNA"/>
</dbReference>